<feature type="transmembrane region" description="Helical" evidence="7">
    <location>
        <begin position="202"/>
        <end position="222"/>
    </location>
</feature>
<name>A0AAV1DXC9_OLDCO</name>
<feature type="transmembrane region" description="Helical" evidence="7">
    <location>
        <begin position="129"/>
        <end position="148"/>
    </location>
</feature>
<comment type="similarity">
    <text evidence="6">Belongs to the major facilitator superfamily. Phosphate:H(+) symporter (TC 2.A.1.9) family.</text>
</comment>
<comment type="subcellular location">
    <subcellularLocation>
        <location evidence="1">Membrane</location>
        <topology evidence="1">Multi-pass membrane protein</topology>
    </subcellularLocation>
</comment>
<feature type="transmembrane region" description="Helical" evidence="7">
    <location>
        <begin position="177"/>
        <end position="196"/>
    </location>
</feature>
<feature type="transmembrane region" description="Helical" evidence="7">
    <location>
        <begin position="403"/>
        <end position="424"/>
    </location>
</feature>
<keyword evidence="9" id="KW-1185">Reference proteome</keyword>
<sequence>MENAGKEAIRSDGVKYRGIKAMPFVIGNETFEKLGTIGTGSNLLVYLTVIFNLKTITATNIVNIFNGTCNFGTLIGAFLSDTYYGRYKTLGFASISSFLGMLLLFLTAAVPGLHPHQCGTGRCLGPTGWQMAFLLTAFGFLVVGSSGIRPCNLAFGADQFNPNTESGRRGINSFFNWYYFTYAFAMMVSLTAIVYVQSNVSWSLGLAIPAILMFFSCALFFAGTKLYVKQIPTGSPLTQIAQVIVAAFRKKRVQLPKQPWPLLFNHAPPNSINCRLSHTEQLRFISKAAVVMPEDKINSDGSSANPWRLSSVQQVEEVKCILRLIPIWVSGSIYYVSVVQQQNYAVFQALQADRRLGYTSFHIPAASYIIFAMLSMTIWLPFYDRILVPLLRKVTGKEDGLTILQRMGIGIFISSLALLLSGLVEHKRKTLALTKPTLGVVPGKGAISSLSAMWLIPQLALSGLSEALAPIAENELFYKQFPENMRSIAAAFFFMGLAGSSYLSSFITSGIHRITGWLQEDLNHGRLDNFYYSMAMLEFLNLGCFLVCAKWYKYKRACNDTNLAVEVNQIN</sequence>
<dbReference type="GO" id="GO:0016020">
    <property type="term" value="C:membrane"/>
    <property type="evidence" value="ECO:0007669"/>
    <property type="project" value="UniProtKB-SubCell"/>
</dbReference>
<feature type="transmembrane region" description="Helical" evidence="7">
    <location>
        <begin position="90"/>
        <end position="109"/>
    </location>
</feature>
<dbReference type="CDD" id="cd17416">
    <property type="entry name" value="MFS_NPF1_2"/>
    <property type="match status" value="1"/>
</dbReference>
<evidence type="ECO:0000256" key="5">
    <source>
        <dbReference type="ARBA" id="ARBA00023136"/>
    </source>
</evidence>
<reference evidence="8" key="1">
    <citation type="submission" date="2023-03" db="EMBL/GenBank/DDBJ databases">
        <authorList>
            <person name="Julca I."/>
        </authorList>
    </citation>
    <scope>NUCLEOTIDE SEQUENCE</scope>
</reference>
<dbReference type="InterPro" id="IPR000109">
    <property type="entry name" value="POT_fam"/>
</dbReference>
<evidence type="ECO:0000256" key="4">
    <source>
        <dbReference type="ARBA" id="ARBA00022989"/>
    </source>
</evidence>
<organism evidence="8 9">
    <name type="scientific">Oldenlandia corymbosa var. corymbosa</name>
    <dbReference type="NCBI Taxonomy" id="529605"/>
    <lineage>
        <taxon>Eukaryota</taxon>
        <taxon>Viridiplantae</taxon>
        <taxon>Streptophyta</taxon>
        <taxon>Embryophyta</taxon>
        <taxon>Tracheophyta</taxon>
        <taxon>Spermatophyta</taxon>
        <taxon>Magnoliopsida</taxon>
        <taxon>eudicotyledons</taxon>
        <taxon>Gunneridae</taxon>
        <taxon>Pentapetalae</taxon>
        <taxon>asterids</taxon>
        <taxon>lamiids</taxon>
        <taxon>Gentianales</taxon>
        <taxon>Rubiaceae</taxon>
        <taxon>Rubioideae</taxon>
        <taxon>Spermacoceae</taxon>
        <taxon>Hedyotis-Oldenlandia complex</taxon>
        <taxon>Oldenlandia</taxon>
    </lineage>
</organism>
<dbReference type="InterPro" id="IPR036259">
    <property type="entry name" value="MFS_trans_sf"/>
</dbReference>
<evidence type="ECO:0000256" key="3">
    <source>
        <dbReference type="ARBA" id="ARBA00022692"/>
    </source>
</evidence>
<keyword evidence="4 7" id="KW-1133">Transmembrane helix</keyword>
<keyword evidence="3 7" id="KW-0812">Transmembrane</keyword>
<dbReference type="Proteomes" id="UP001161247">
    <property type="component" value="Chromosome 7"/>
</dbReference>
<evidence type="ECO:0000313" key="8">
    <source>
        <dbReference type="EMBL" id="CAI9112324.1"/>
    </source>
</evidence>
<dbReference type="GO" id="GO:0022857">
    <property type="term" value="F:transmembrane transporter activity"/>
    <property type="evidence" value="ECO:0007669"/>
    <property type="project" value="InterPro"/>
</dbReference>
<dbReference type="Pfam" id="PF00854">
    <property type="entry name" value="PTR2"/>
    <property type="match status" value="1"/>
</dbReference>
<feature type="transmembrane region" description="Helical" evidence="7">
    <location>
        <begin position="488"/>
        <end position="511"/>
    </location>
</feature>
<evidence type="ECO:0000256" key="7">
    <source>
        <dbReference type="SAM" id="Phobius"/>
    </source>
</evidence>
<evidence type="ECO:0000256" key="6">
    <source>
        <dbReference type="ARBA" id="ARBA00044504"/>
    </source>
</evidence>
<protein>
    <submittedName>
        <fullName evidence="8">OLC1v1012762C2</fullName>
    </submittedName>
</protein>
<accession>A0AAV1DXC9</accession>
<dbReference type="EMBL" id="OX459124">
    <property type="protein sequence ID" value="CAI9112324.1"/>
    <property type="molecule type" value="Genomic_DNA"/>
</dbReference>
<evidence type="ECO:0000256" key="1">
    <source>
        <dbReference type="ARBA" id="ARBA00004141"/>
    </source>
</evidence>
<evidence type="ECO:0000313" key="9">
    <source>
        <dbReference type="Proteomes" id="UP001161247"/>
    </source>
</evidence>
<dbReference type="AlphaFoldDB" id="A0AAV1DXC9"/>
<dbReference type="SUPFAM" id="SSF103473">
    <property type="entry name" value="MFS general substrate transporter"/>
    <property type="match status" value="1"/>
</dbReference>
<feature type="transmembrane region" description="Helical" evidence="7">
    <location>
        <begin position="361"/>
        <end position="383"/>
    </location>
</feature>
<proteinExistence type="inferred from homology"/>
<gene>
    <name evidence="8" type="ORF">OLC1_LOCUS19543</name>
</gene>
<dbReference type="PANTHER" id="PTHR11654">
    <property type="entry name" value="OLIGOPEPTIDE TRANSPORTER-RELATED"/>
    <property type="match status" value="1"/>
</dbReference>
<keyword evidence="5 7" id="KW-0472">Membrane</keyword>
<dbReference type="Gene3D" id="1.20.1250.20">
    <property type="entry name" value="MFS general substrate transporter like domains"/>
    <property type="match status" value="1"/>
</dbReference>
<comment type="similarity">
    <text evidence="2">Belongs to the major facilitator superfamily. Proton-dependent oligopeptide transporter (POT/PTR) (TC 2.A.17) family.</text>
</comment>
<feature type="transmembrane region" description="Helical" evidence="7">
    <location>
        <begin position="531"/>
        <end position="552"/>
    </location>
</feature>
<evidence type="ECO:0000256" key="2">
    <source>
        <dbReference type="ARBA" id="ARBA00005982"/>
    </source>
</evidence>